<reference evidence="1" key="1">
    <citation type="submission" date="2009-06" db="EMBL/GenBank/DDBJ databases">
        <authorList>
            <consortium name="US DOE Joint Genome Institute (JGI-PGF)"/>
            <person name="Lucas S."/>
            <person name="Copeland A."/>
            <person name="Lapidus A."/>
            <person name="Glavina del Rio T."/>
            <person name="Dalin E."/>
            <person name="Tice H."/>
            <person name="Bruce D."/>
            <person name="Goodwin L."/>
            <person name="Pitluck S."/>
            <person name="Kyrpides N."/>
            <person name="Mavromatis K."/>
            <person name="Ivanova N."/>
            <person name="Saunders E."/>
            <person name="Brettin T."/>
            <person name="Detter J.C."/>
            <person name="Han C."/>
            <person name="Larimer F."/>
            <person name="Land M."/>
            <person name="Hauser L."/>
            <person name="Markowitz V."/>
            <person name="Cheng J.-F."/>
            <person name="Hugenholtz P."/>
            <person name="Woyke T."/>
            <person name="Wu D."/>
            <person name="Gronow S."/>
            <person name="Klenk H.-P."/>
            <person name="Eisen J.A."/>
        </authorList>
    </citation>
    <scope>NUCLEOTIDE SEQUENCE</scope>
    <source>
        <strain evidence="1">Eklund 17B</strain>
    </source>
</reference>
<reference evidence="1" key="2">
    <citation type="submission" date="2009-08" db="EMBL/GenBank/DDBJ databases">
        <authorList>
            <person name="Shrivastava S."/>
            <person name="Brinkac L.M."/>
            <person name="Dodson R.J."/>
            <person name="Harkins D.M."/>
            <person name="Durkin A.S."/>
            <person name="Sutton G."/>
        </authorList>
    </citation>
    <scope>NUCLEOTIDE SEQUENCE</scope>
    <source>
        <strain evidence="1">Eklund 17B</strain>
    </source>
</reference>
<organism evidence="1">
    <name type="scientific">Clostridium botulinum (strain Eklund 17B / Type B)</name>
    <dbReference type="NCBI Taxonomy" id="935198"/>
    <lineage>
        <taxon>Bacteria</taxon>
        <taxon>Bacillati</taxon>
        <taxon>Bacillota</taxon>
        <taxon>Clostridia</taxon>
        <taxon>Eubacteriales</taxon>
        <taxon>Clostridiaceae</taxon>
        <taxon>Clostridium</taxon>
    </lineage>
</organism>
<accession>B2TME0</accession>
<gene>
    <name evidence="1" type="ordered locus">CLL_A0927</name>
</gene>
<sequence>MAEKRMFSKTIIDSDIFLDMPLSSQCLYFHLSMRADDDGFINNPRKIQRMIGCSNDDLNLLIAKKFLITFESGVVVIKHWRIHNYIQNDRYKETVYTEEKSQLYIEKNKSYTLDSTMDTKCIQYGNSLETQIRLEKISKDKTIYLDLKFIDAVIENVKITEEQYDKLKAKYGDSNLNKEILNLDNYIANGKGKKYKDHYRVLNTWLNNRKEEILNKKSTSTYEPMKSVFDK</sequence>
<proteinExistence type="predicted"/>
<dbReference type="AlphaFoldDB" id="B2TME0"/>
<dbReference type="PATRIC" id="fig|935198.13.peg.878"/>
<name>B2TME0_CLOBB</name>
<accession>U4P6B3</accession>
<protein>
    <submittedName>
        <fullName evidence="1">Phage replication initiation protein</fullName>
    </submittedName>
</protein>
<evidence type="ECO:0000313" key="1">
    <source>
        <dbReference type="EMBL" id="ACD22916.1"/>
    </source>
</evidence>
<dbReference type="HOGENOM" id="CLU_077602_1_0_9"/>
<dbReference type="EMBL" id="CP001056">
    <property type="protein sequence ID" value="ACD22916.1"/>
    <property type="molecule type" value="Genomic_DNA"/>
</dbReference>
<dbReference type="KEGG" id="cbk:CLL_A0927"/>